<gene>
    <name evidence="4" type="ORF">EUTSA_v10022909mg</name>
</gene>
<dbReference type="Gene3D" id="3.40.50.10140">
    <property type="entry name" value="Toll/interleukin-1 receptor homology (TIR) domain"/>
    <property type="match status" value="1"/>
</dbReference>
<protein>
    <recommendedName>
        <fullName evidence="3">TIR domain-containing protein</fullName>
    </recommendedName>
</protein>
<evidence type="ECO:0000259" key="3">
    <source>
        <dbReference type="Pfam" id="PF01582"/>
    </source>
</evidence>
<dbReference type="GO" id="GO:0007165">
    <property type="term" value="P:signal transduction"/>
    <property type="evidence" value="ECO:0007669"/>
    <property type="project" value="InterPro"/>
</dbReference>
<proteinExistence type="predicted"/>
<dbReference type="AlphaFoldDB" id="V4M7E2"/>
<feature type="domain" description="TIR" evidence="3">
    <location>
        <begin position="58"/>
        <end position="113"/>
    </location>
</feature>
<organism evidence="4 5">
    <name type="scientific">Eutrema salsugineum</name>
    <name type="common">Saltwater cress</name>
    <name type="synonym">Sisymbrium salsugineum</name>
    <dbReference type="NCBI Taxonomy" id="72664"/>
    <lineage>
        <taxon>Eukaryota</taxon>
        <taxon>Viridiplantae</taxon>
        <taxon>Streptophyta</taxon>
        <taxon>Embryophyta</taxon>
        <taxon>Tracheophyta</taxon>
        <taxon>Spermatophyta</taxon>
        <taxon>Magnoliopsida</taxon>
        <taxon>eudicotyledons</taxon>
        <taxon>Gunneridae</taxon>
        <taxon>Pentapetalae</taxon>
        <taxon>rosids</taxon>
        <taxon>malvids</taxon>
        <taxon>Brassicales</taxon>
        <taxon>Brassicaceae</taxon>
        <taxon>Eutremeae</taxon>
        <taxon>Eutrema</taxon>
    </lineage>
</organism>
<dbReference type="Gramene" id="ESQ50957">
    <property type="protein sequence ID" value="ESQ50957"/>
    <property type="gene ID" value="EUTSA_v10022909mg"/>
</dbReference>
<evidence type="ECO:0000313" key="5">
    <source>
        <dbReference type="Proteomes" id="UP000030689"/>
    </source>
</evidence>
<accession>V4M7E2</accession>
<keyword evidence="5" id="KW-1185">Reference proteome</keyword>
<evidence type="ECO:0000256" key="1">
    <source>
        <dbReference type="ARBA" id="ARBA00023027"/>
    </source>
</evidence>
<dbReference type="Proteomes" id="UP000030689">
    <property type="component" value="Unassembled WGS sequence"/>
</dbReference>
<dbReference type="SUPFAM" id="SSF52200">
    <property type="entry name" value="Toll/Interleukin receptor TIR domain"/>
    <property type="match status" value="1"/>
</dbReference>
<keyword evidence="2" id="KW-0812">Transmembrane</keyword>
<dbReference type="EMBL" id="KI517392">
    <property type="protein sequence ID" value="ESQ50957.1"/>
    <property type="molecule type" value="Genomic_DNA"/>
</dbReference>
<name>V4M7E2_EUTSA</name>
<feature type="transmembrane region" description="Helical" evidence="2">
    <location>
        <begin position="6"/>
        <end position="28"/>
    </location>
</feature>
<reference evidence="4 5" key="1">
    <citation type="journal article" date="2013" name="Front. Plant Sci.">
        <title>The Reference Genome of the Halophytic Plant Eutrema salsugineum.</title>
        <authorList>
            <person name="Yang R."/>
            <person name="Jarvis D.E."/>
            <person name="Chen H."/>
            <person name="Beilstein M.A."/>
            <person name="Grimwood J."/>
            <person name="Jenkins J."/>
            <person name="Shu S."/>
            <person name="Prochnik S."/>
            <person name="Xin M."/>
            <person name="Ma C."/>
            <person name="Schmutz J."/>
            <person name="Wing R.A."/>
            <person name="Mitchell-Olds T."/>
            <person name="Schumaker K.S."/>
            <person name="Wang X."/>
        </authorList>
    </citation>
    <scope>NUCLEOTIDE SEQUENCE [LARGE SCALE GENOMIC DNA]</scope>
</reference>
<dbReference type="Pfam" id="PF01582">
    <property type="entry name" value="TIR"/>
    <property type="match status" value="1"/>
</dbReference>
<keyword evidence="2" id="KW-0472">Membrane</keyword>
<keyword evidence="2" id="KW-1133">Transmembrane helix</keyword>
<keyword evidence="1" id="KW-0520">NAD</keyword>
<sequence>MDSSFFLTILVAAISFFMLLVTILFLFYKKFRFHQANITIASSLALSSPPSSFPHNQKYHVFSSFHGPDVRKTFLRHILKEFKIKGINPFIDNHIERSKPIDQRCNQRIQDCNYLALEELCFFHIVY</sequence>
<dbReference type="KEGG" id="eus:EUTSA_v10022909mg"/>
<dbReference type="InterPro" id="IPR000157">
    <property type="entry name" value="TIR_dom"/>
</dbReference>
<evidence type="ECO:0000256" key="2">
    <source>
        <dbReference type="SAM" id="Phobius"/>
    </source>
</evidence>
<dbReference type="InterPro" id="IPR035897">
    <property type="entry name" value="Toll_tir_struct_dom_sf"/>
</dbReference>
<evidence type="ECO:0000313" key="4">
    <source>
        <dbReference type="EMBL" id="ESQ50957.1"/>
    </source>
</evidence>
<dbReference type="PANTHER" id="PTHR32009:SF115">
    <property type="entry name" value="RPP1-LIKE DISEASE RESISTANCE PROTEIN-RELATED"/>
    <property type="match status" value="1"/>
</dbReference>
<dbReference type="PANTHER" id="PTHR32009">
    <property type="entry name" value="TMV RESISTANCE PROTEIN N-LIKE"/>
    <property type="match status" value="1"/>
</dbReference>